<organism evidence="2 3">
    <name type="scientific">Erythrobacter aureus</name>
    <dbReference type="NCBI Taxonomy" id="2182384"/>
    <lineage>
        <taxon>Bacteria</taxon>
        <taxon>Pseudomonadati</taxon>
        <taxon>Pseudomonadota</taxon>
        <taxon>Alphaproteobacteria</taxon>
        <taxon>Sphingomonadales</taxon>
        <taxon>Erythrobacteraceae</taxon>
        <taxon>Erythrobacter/Porphyrobacter group</taxon>
        <taxon>Erythrobacter</taxon>
    </lineage>
</organism>
<name>A0A345YDW2_9SPHN</name>
<dbReference type="Proteomes" id="UP000254508">
    <property type="component" value="Chromosome"/>
</dbReference>
<feature type="domain" description="BioF2-like acetyltransferase" evidence="1">
    <location>
        <begin position="161"/>
        <end position="310"/>
    </location>
</feature>
<dbReference type="OrthoDB" id="7402898at2"/>
<dbReference type="SUPFAM" id="SSF55729">
    <property type="entry name" value="Acyl-CoA N-acyltransferases (Nat)"/>
    <property type="match status" value="1"/>
</dbReference>
<dbReference type="AlphaFoldDB" id="A0A345YDW2"/>
<accession>A0A345YDW2</accession>
<proteinExistence type="predicted"/>
<dbReference type="InterPro" id="IPR038740">
    <property type="entry name" value="BioF2-like_GNAT_dom"/>
</dbReference>
<keyword evidence="3" id="KW-1185">Reference proteome</keyword>
<gene>
    <name evidence="2" type="ORF">DVR09_06965</name>
</gene>
<reference evidence="3" key="1">
    <citation type="submission" date="2018-07" db="EMBL/GenBank/DDBJ databases">
        <title>Genome sequence of Erythrobacter strain YH-07, an antagonistic bacterium isolated from Yellow Sea.</title>
        <authorList>
            <person name="Tang T."/>
            <person name="Liu Q."/>
            <person name="Sun X."/>
        </authorList>
    </citation>
    <scope>NUCLEOTIDE SEQUENCE [LARGE SCALE GENOMIC DNA]</scope>
    <source>
        <strain evidence="3">YH-07</strain>
    </source>
</reference>
<dbReference type="EMBL" id="CP031357">
    <property type="protein sequence ID" value="AXK42114.1"/>
    <property type="molecule type" value="Genomic_DNA"/>
</dbReference>
<evidence type="ECO:0000313" key="3">
    <source>
        <dbReference type="Proteomes" id="UP000254508"/>
    </source>
</evidence>
<dbReference type="InterPro" id="IPR016181">
    <property type="entry name" value="Acyl_CoA_acyltransferase"/>
</dbReference>
<dbReference type="GO" id="GO:0016740">
    <property type="term" value="F:transferase activity"/>
    <property type="evidence" value="ECO:0007669"/>
    <property type="project" value="UniProtKB-KW"/>
</dbReference>
<dbReference type="KEGG" id="err:DVR09_06965"/>
<dbReference type="Pfam" id="PF13480">
    <property type="entry name" value="Acetyltransf_6"/>
    <property type="match status" value="1"/>
</dbReference>
<evidence type="ECO:0000259" key="1">
    <source>
        <dbReference type="Pfam" id="PF13480"/>
    </source>
</evidence>
<protein>
    <submittedName>
        <fullName evidence="2">GNAT family N-acetyltransferase</fullName>
    </submittedName>
</protein>
<evidence type="ECO:0000313" key="2">
    <source>
        <dbReference type="EMBL" id="AXK42114.1"/>
    </source>
</evidence>
<sequence>MTHNEQRVGEAAIFDALAKSGPADRAFLRHRWFAVGNPAPATSFVATDDAGAPCAAFALVERRKGPFVLCEVGGCYWPFRGVPVAPRIAASDLSRALARHKNDLGRVWRLGPVETGDASLENLIRASRMAGWQVLSRPLGKVFELDLAALAADDGWPSTKTRRKNRWRKRRLKEDGGPLRTVFFSGADWTADHRDAMARIEAASWLGKLGDGGDTKFRDPAMRRYWEDLCNDRVLAEMLFGSVMWIGDVPAAFTFGIQAGGVRYYIANNYDERFTQFGPGRVLLYEDFARAAAHGTERISWGLGDAGYKSEMGAKAGPDMVDLLFVRGALLAAALRPWWERPV</sequence>
<dbReference type="RefSeq" id="WP_115416297.1">
    <property type="nucleotide sequence ID" value="NZ_CP031357.1"/>
</dbReference>
<keyword evidence="2" id="KW-0808">Transferase</keyword>